<reference evidence="26" key="2">
    <citation type="submission" date="2025-08" db="UniProtKB">
        <authorList>
            <consortium name="Ensembl"/>
        </authorList>
    </citation>
    <scope>IDENTIFICATION</scope>
</reference>
<keyword evidence="8" id="KW-1133">Transmembrane helix</keyword>
<feature type="domain" description="Tyrosinase copper-binding" evidence="24">
    <location>
        <begin position="206"/>
        <end position="223"/>
    </location>
</feature>
<evidence type="ECO:0000256" key="22">
    <source>
        <dbReference type="SAM" id="MobiDB-lite"/>
    </source>
</evidence>
<comment type="function">
    <text evidence="18">This is a copper-containing oxidase that functions in the formation of pigments such as melanins and other polyphenolic compounds. Catalyzes the initial and rate limiting step in the cascade of reactions leading to melanin production from tyrosine. In addition to hydroxylating tyrosine to DOPA (3,4-dihydroxyphenylalanine), also catalyzes the oxidation of DOPA to DOPA-quinone, and possibly the oxidation of DHI (5,6-dihydroxyindole) to indole-5,6 quinone.</text>
</comment>
<evidence type="ECO:0000256" key="11">
    <source>
        <dbReference type="ARBA" id="ARBA00023033"/>
    </source>
</evidence>
<dbReference type="PROSITE" id="PS00497">
    <property type="entry name" value="TYROSINASE_1"/>
    <property type="match status" value="1"/>
</dbReference>
<dbReference type="GO" id="GO:0033162">
    <property type="term" value="C:melanosome membrane"/>
    <property type="evidence" value="ECO:0007669"/>
    <property type="project" value="UniProtKB-SubCell"/>
</dbReference>
<comment type="subunit">
    <text evidence="15">Forms an OPN3-dependent complex with DCT in response to blue light in melanocytes.</text>
</comment>
<dbReference type="PRINTS" id="PR00092">
    <property type="entry name" value="TYROSINASE"/>
</dbReference>
<dbReference type="GeneTree" id="ENSGT00940000155336"/>
<evidence type="ECO:0000256" key="15">
    <source>
        <dbReference type="ARBA" id="ARBA00038813"/>
    </source>
</evidence>
<sequence>MRGRMLLAALYCLLWSFQASVGQFPRACASSKNLMEKECCPKWRGDRSPCGQLSGRGSCQDVILSNAPSGPQFPFAGVDDRESWPSVFYNRTCQCFGNFMGFNCGDCKFGFGGRNCTERRLLVRRSIFDLSVPEKNKFLAYLTLAKHTTSPDYVIPIGTYGQMNNGSKPMFKDITIYDLFVWMHYYASRDTLLGGSEVWKNIDFAHEAPGFLPWHRVFLLLWEQEIQKLTGDENFTIPYWDWRDAENCDVCTDEYIGGRNPANPNLISPASVFSSWQIVCSRLDDYNSRQALCNGTPEGPLLRNPGNHDKARTPRLPSSEDVEFCLNLIHYDSGPMDKTANFSFRNTLEGFASPLTGIADAFRSSMHNGLHIYMNGTISQVQGSANDPLFLLHHAFVDRAEIRTPCVSVGFQEVEVGFCSFVCSSWRALLCSQQDVQYLFPQLLSAPLACWKVFLNSGSEGIIPLKKFIQKPMHPLVTTGTSIWFPLYLSTEMVISLFHPEIWAMTIATYKNQIQSFFKITLSPT</sequence>
<keyword evidence="7 23" id="KW-0732">Signal</keyword>
<evidence type="ECO:0000256" key="16">
    <source>
        <dbReference type="ARBA" id="ARBA00039304"/>
    </source>
</evidence>
<evidence type="ECO:0000256" key="20">
    <source>
        <dbReference type="ARBA" id="ARBA00048233"/>
    </source>
</evidence>
<dbReference type="FunFam" id="1.10.1280.10:FF:000003">
    <property type="entry name" value="Tyrosinase"/>
    <property type="match status" value="1"/>
</dbReference>
<dbReference type="Ensembl" id="ENSEAST00005082868.1">
    <property type="protein sequence ID" value="ENSEASP00005038811.1"/>
    <property type="gene ID" value="ENSEASG00005012641.2"/>
</dbReference>
<evidence type="ECO:0000256" key="13">
    <source>
        <dbReference type="ARBA" id="ARBA00023136"/>
    </source>
</evidence>
<evidence type="ECO:0000256" key="18">
    <source>
        <dbReference type="ARBA" id="ARBA00045343"/>
    </source>
</evidence>
<keyword evidence="27" id="KW-1185">Reference proteome</keyword>
<reference evidence="26" key="3">
    <citation type="submission" date="2025-09" db="UniProtKB">
        <authorList>
            <consortium name="Ensembl"/>
        </authorList>
    </citation>
    <scope>IDENTIFICATION</scope>
</reference>
<dbReference type="PROSITE" id="PS00498">
    <property type="entry name" value="TYROSINASE_2"/>
    <property type="match status" value="1"/>
</dbReference>
<evidence type="ECO:0000259" key="24">
    <source>
        <dbReference type="PROSITE" id="PS00497"/>
    </source>
</evidence>
<evidence type="ECO:0000256" key="19">
    <source>
        <dbReference type="ARBA" id="ARBA00047408"/>
    </source>
</evidence>
<comment type="cofactor">
    <cofactor evidence="1">
        <name>Cu(2+)</name>
        <dbReference type="ChEBI" id="CHEBI:29036"/>
    </cofactor>
</comment>
<evidence type="ECO:0000313" key="27">
    <source>
        <dbReference type="Proteomes" id="UP000694387"/>
    </source>
</evidence>
<evidence type="ECO:0000256" key="5">
    <source>
        <dbReference type="ARBA" id="ARBA00022692"/>
    </source>
</evidence>
<evidence type="ECO:0000256" key="1">
    <source>
        <dbReference type="ARBA" id="ARBA00001973"/>
    </source>
</evidence>
<evidence type="ECO:0000256" key="6">
    <source>
        <dbReference type="ARBA" id="ARBA00022723"/>
    </source>
</evidence>
<dbReference type="SUPFAM" id="SSF48056">
    <property type="entry name" value="Di-copper centre-containing domain"/>
    <property type="match status" value="1"/>
</dbReference>
<evidence type="ECO:0000256" key="17">
    <source>
        <dbReference type="ARBA" id="ARBA00042251"/>
    </source>
</evidence>
<name>A0A9L0IF32_EQUAS</name>
<comment type="catalytic activity">
    <reaction evidence="21">
        <text>L-tyrosine + O2 = L-dopaquinone + H2O</text>
        <dbReference type="Rhea" id="RHEA:18117"/>
        <dbReference type="ChEBI" id="CHEBI:15377"/>
        <dbReference type="ChEBI" id="CHEBI:15379"/>
        <dbReference type="ChEBI" id="CHEBI:57924"/>
        <dbReference type="ChEBI" id="CHEBI:58315"/>
        <dbReference type="EC" id="1.14.18.1"/>
    </reaction>
</comment>
<organism evidence="26 27">
    <name type="scientific">Equus asinus</name>
    <name type="common">Donkey</name>
    <name type="synonym">Equus africanus asinus</name>
    <dbReference type="NCBI Taxonomy" id="9793"/>
    <lineage>
        <taxon>Eukaryota</taxon>
        <taxon>Metazoa</taxon>
        <taxon>Chordata</taxon>
        <taxon>Craniata</taxon>
        <taxon>Vertebrata</taxon>
        <taxon>Euteleostomi</taxon>
        <taxon>Mammalia</taxon>
        <taxon>Eutheria</taxon>
        <taxon>Laurasiatheria</taxon>
        <taxon>Perissodactyla</taxon>
        <taxon>Equidae</taxon>
        <taxon>Equus</taxon>
    </lineage>
</organism>
<evidence type="ECO:0000256" key="14">
    <source>
        <dbReference type="ARBA" id="ARBA00023180"/>
    </source>
</evidence>
<keyword evidence="5" id="KW-0812">Transmembrane</keyword>
<dbReference type="Pfam" id="PF00264">
    <property type="entry name" value="Tyrosinase"/>
    <property type="match status" value="1"/>
</dbReference>
<protein>
    <recommendedName>
        <fullName evidence="16">Tyrosinase</fullName>
        <ecNumber evidence="4">1.14.18.1</ecNumber>
    </recommendedName>
    <alternativeName>
        <fullName evidence="17">Monophenol monooxygenase</fullName>
    </alternativeName>
</protein>
<keyword evidence="13" id="KW-0472">Membrane</keyword>
<accession>A0A9L0IF32</accession>
<keyword evidence="14" id="KW-0325">Glycoprotein</keyword>
<dbReference type="GO" id="GO:0046872">
    <property type="term" value="F:metal ion binding"/>
    <property type="evidence" value="ECO:0007669"/>
    <property type="project" value="UniProtKB-KW"/>
</dbReference>
<keyword evidence="10" id="KW-0186">Copper</keyword>
<evidence type="ECO:0000256" key="12">
    <source>
        <dbReference type="ARBA" id="ARBA00023101"/>
    </source>
</evidence>
<keyword evidence="9" id="KW-0560">Oxidoreductase</keyword>
<keyword evidence="11" id="KW-0503">Monooxygenase</keyword>
<feature type="region of interest" description="Disordered" evidence="22">
    <location>
        <begin position="297"/>
        <end position="316"/>
    </location>
</feature>
<dbReference type="InterPro" id="IPR050316">
    <property type="entry name" value="Tyrosinase/Hemocyanin"/>
</dbReference>
<feature type="signal peptide" evidence="23">
    <location>
        <begin position="1"/>
        <end position="22"/>
    </location>
</feature>
<evidence type="ECO:0000256" key="21">
    <source>
        <dbReference type="ARBA" id="ARBA00048881"/>
    </source>
</evidence>
<evidence type="ECO:0000256" key="23">
    <source>
        <dbReference type="SAM" id="SignalP"/>
    </source>
</evidence>
<dbReference type="Proteomes" id="UP000694387">
    <property type="component" value="Chromosome 20"/>
</dbReference>
<evidence type="ECO:0000256" key="9">
    <source>
        <dbReference type="ARBA" id="ARBA00023002"/>
    </source>
</evidence>
<dbReference type="InterPro" id="IPR008922">
    <property type="entry name" value="Di-copper_centre_dom_sf"/>
</dbReference>
<feature type="chain" id="PRO_5040321153" description="Tyrosinase" evidence="23">
    <location>
        <begin position="23"/>
        <end position="525"/>
    </location>
</feature>
<dbReference type="AlphaFoldDB" id="A0A9L0IF32"/>
<proteinExistence type="inferred from homology"/>
<comment type="catalytic activity">
    <reaction evidence="20">
        <text>2 L-dopa + O2 = 2 L-dopaquinone + 2 H2O</text>
        <dbReference type="Rhea" id="RHEA:34287"/>
        <dbReference type="ChEBI" id="CHEBI:15377"/>
        <dbReference type="ChEBI" id="CHEBI:15379"/>
        <dbReference type="ChEBI" id="CHEBI:57504"/>
        <dbReference type="ChEBI" id="CHEBI:57924"/>
        <dbReference type="EC" id="1.14.18.1"/>
    </reaction>
</comment>
<evidence type="ECO:0000256" key="10">
    <source>
        <dbReference type="ARBA" id="ARBA00023008"/>
    </source>
</evidence>
<evidence type="ECO:0000313" key="26">
    <source>
        <dbReference type="Ensembl" id="ENSEASP00005038811.1"/>
    </source>
</evidence>
<keyword evidence="12" id="KW-0470">Melanin biosynthesis</keyword>
<comment type="subcellular location">
    <subcellularLocation>
        <location evidence="2">Melanosome membrane</location>
        <topology evidence="2">Single-pass type I membrane protein</topology>
    </subcellularLocation>
</comment>
<dbReference type="Gene3D" id="1.10.1280.10">
    <property type="entry name" value="Di-copper center containing domain from catechol oxidase"/>
    <property type="match status" value="1"/>
</dbReference>
<feature type="domain" description="Tyrosinase copper-binding" evidence="25">
    <location>
        <begin position="387"/>
        <end position="398"/>
    </location>
</feature>
<evidence type="ECO:0000259" key="25">
    <source>
        <dbReference type="PROSITE" id="PS00498"/>
    </source>
</evidence>
<gene>
    <name evidence="26" type="primary">TYR</name>
</gene>
<dbReference type="InterPro" id="IPR002227">
    <property type="entry name" value="Tyrosinase_Cu-bd"/>
</dbReference>
<reference evidence="26 27" key="1">
    <citation type="journal article" date="2020" name="Nat. Commun.">
        <title>Donkey genomes provide new insights into domestication and selection for coat color.</title>
        <authorList>
            <person name="Wang"/>
            <person name="C."/>
            <person name="Li"/>
            <person name="H."/>
            <person name="Guo"/>
            <person name="Y."/>
            <person name="Huang"/>
            <person name="J."/>
            <person name="Sun"/>
            <person name="Y."/>
            <person name="Min"/>
            <person name="J."/>
            <person name="Wang"/>
            <person name="J."/>
            <person name="Fang"/>
            <person name="X."/>
            <person name="Zhao"/>
            <person name="Z."/>
            <person name="Wang"/>
            <person name="S."/>
            <person name="Zhang"/>
            <person name="Y."/>
            <person name="Liu"/>
            <person name="Q."/>
            <person name="Jiang"/>
            <person name="Q."/>
            <person name="Wang"/>
            <person name="X."/>
            <person name="Guo"/>
            <person name="Y."/>
            <person name="Yang"/>
            <person name="C."/>
            <person name="Wang"/>
            <person name="Y."/>
            <person name="Tian"/>
            <person name="F."/>
            <person name="Zhuang"/>
            <person name="G."/>
            <person name="Fan"/>
            <person name="Y."/>
            <person name="Gao"/>
            <person name="Q."/>
            <person name="Li"/>
            <person name="Y."/>
            <person name="Ju"/>
            <person name="Z."/>
            <person name="Li"/>
            <person name="J."/>
            <person name="Li"/>
            <person name="R."/>
            <person name="Hou"/>
            <person name="M."/>
            <person name="Yang"/>
            <person name="G."/>
            <person name="Liu"/>
            <person name="G."/>
            <person name="Liu"/>
            <person name="W."/>
            <person name="Guo"/>
            <person name="J."/>
            <person name="Pan"/>
            <person name="S."/>
            <person name="Fan"/>
            <person name="G."/>
            <person name="Zhang"/>
            <person name="W."/>
            <person name="Zhang"/>
            <person name="R."/>
            <person name="Yu"/>
            <person name="J."/>
            <person name="Zhang"/>
            <person name="X."/>
            <person name="Yin"/>
            <person name="Q."/>
            <person name="Ji"/>
            <person name="C."/>
            <person name="Jin"/>
            <person name="Y."/>
            <person name="Yue"/>
            <person name="G."/>
            <person name="Liu"/>
            <person name="M."/>
            <person name="Xu"/>
            <person name="J."/>
            <person name="Liu"/>
            <person name="S."/>
            <person name="Jordana"/>
            <person name="J."/>
            <person name="Noce"/>
            <person name="A."/>
            <person name="Amills"/>
            <person name="M."/>
            <person name="Wu"/>
            <person name="D.D."/>
            <person name="Li"/>
            <person name="S."/>
            <person name="Zhou"/>
            <person name="X. and Zhong"/>
            <person name="J."/>
        </authorList>
    </citation>
    <scope>NUCLEOTIDE SEQUENCE [LARGE SCALE GENOMIC DNA]</scope>
</reference>
<comment type="catalytic activity">
    <reaction evidence="19">
        <text>2 5,6-dihydroxyindole-2-carboxylate + O2 = 2 indole-5,6-quinone-2-carboxylate + 2 H2O</text>
        <dbReference type="Rhea" id="RHEA:68388"/>
        <dbReference type="ChEBI" id="CHEBI:15377"/>
        <dbReference type="ChEBI" id="CHEBI:15379"/>
        <dbReference type="ChEBI" id="CHEBI:16875"/>
        <dbReference type="ChEBI" id="CHEBI:177869"/>
    </reaction>
    <physiologicalReaction direction="left-to-right" evidence="19">
        <dbReference type="Rhea" id="RHEA:68389"/>
    </physiologicalReaction>
</comment>
<evidence type="ECO:0000256" key="8">
    <source>
        <dbReference type="ARBA" id="ARBA00022989"/>
    </source>
</evidence>
<dbReference type="GO" id="GO:0042802">
    <property type="term" value="F:identical protein binding"/>
    <property type="evidence" value="ECO:0007669"/>
    <property type="project" value="UniProtKB-ARBA"/>
</dbReference>
<evidence type="ECO:0000256" key="3">
    <source>
        <dbReference type="ARBA" id="ARBA00009928"/>
    </source>
</evidence>
<dbReference type="GO" id="GO:0042438">
    <property type="term" value="P:melanin biosynthetic process"/>
    <property type="evidence" value="ECO:0007669"/>
    <property type="project" value="UniProtKB-KW"/>
</dbReference>
<evidence type="ECO:0000256" key="7">
    <source>
        <dbReference type="ARBA" id="ARBA00022729"/>
    </source>
</evidence>
<evidence type="ECO:0000256" key="2">
    <source>
        <dbReference type="ARBA" id="ARBA00004573"/>
    </source>
</evidence>
<dbReference type="PANTHER" id="PTHR11474">
    <property type="entry name" value="TYROSINASE FAMILY MEMBER"/>
    <property type="match status" value="1"/>
</dbReference>
<dbReference type="PANTHER" id="PTHR11474:SF124">
    <property type="entry name" value="TYROSINASE"/>
    <property type="match status" value="1"/>
</dbReference>
<dbReference type="GO" id="GO:0043473">
    <property type="term" value="P:pigmentation"/>
    <property type="evidence" value="ECO:0007669"/>
    <property type="project" value="UniProtKB-ARBA"/>
</dbReference>
<keyword evidence="6" id="KW-0479">Metal-binding</keyword>
<dbReference type="GO" id="GO:0004503">
    <property type="term" value="F:tyrosinase activity"/>
    <property type="evidence" value="ECO:0007669"/>
    <property type="project" value="UniProtKB-EC"/>
</dbReference>
<comment type="similarity">
    <text evidence="3">Belongs to the tyrosinase family.</text>
</comment>
<evidence type="ECO:0000256" key="4">
    <source>
        <dbReference type="ARBA" id="ARBA00011906"/>
    </source>
</evidence>
<dbReference type="EC" id="1.14.18.1" evidence="4"/>